<keyword evidence="1" id="KW-0732">Signal</keyword>
<dbReference type="Proteomes" id="UP000694559">
    <property type="component" value="Unplaced"/>
</dbReference>
<dbReference type="InterPro" id="IPR007110">
    <property type="entry name" value="Ig-like_dom"/>
</dbReference>
<dbReference type="SMART" id="SM00409">
    <property type="entry name" value="IG"/>
    <property type="match status" value="1"/>
</dbReference>
<dbReference type="InterPro" id="IPR036179">
    <property type="entry name" value="Ig-like_dom_sf"/>
</dbReference>
<reference evidence="3" key="2">
    <citation type="submission" date="2025-09" db="UniProtKB">
        <authorList>
            <consortium name="Ensembl"/>
        </authorList>
    </citation>
    <scope>IDENTIFICATION</scope>
</reference>
<name>A0A8C6X3S6_NAJNA</name>
<evidence type="ECO:0000259" key="2">
    <source>
        <dbReference type="PROSITE" id="PS50835"/>
    </source>
</evidence>
<keyword evidence="4" id="KW-1185">Reference proteome</keyword>
<dbReference type="InterPro" id="IPR003599">
    <property type="entry name" value="Ig_sub"/>
</dbReference>
<feature type="chain" id="PRO_5034927864" description="Ig-like domain-containing protein" evidence="1">
    <location>
        <begin position="20"/>
        <end position="134"/>
    </location>
</feature>
<proteinExistence type="predicted"/>
<dbReference type="Ensembl" id="ENSNNAT00000007783.1">
    <property type="protein sequence ID" value="ENSNNAP00000007414.1"/>
    <property type="gene ID" value="ENSNNAG00000005020.1"/>
</dbReference>
<feature type="signal peptide" evidence="1">
    <location>
        <begin position="1"/>
        <end position="19"/>
    </location>
</feature>
<evidence type="ECO:0000313" key="4">
    <source>
        <dbReference type="Proteomes" id="UP000694559"/>
    </source>
</evidence>
<dbReference type="InterPro" id="IPR013106">
    <property type="entry name" value="Ig_V-set"/>
</dbReference>
<evidence type="ECO:0000256" key="1">
    <source>
        <dbReference type="SAM" id="SignalP"/>
    </source>
</evidence>
<dbReference type="OrthoDB" id="8908372at2759"/>
<dbReference type="AlphaFoldDB" id="A0A8C6X3S6"/>
<evidence type="ECO:0000313" key="3">
    <source>
        <dbReference type="Ensembl" id="ENSNNAP00000007414.1"/>
    </source>
</evidence>
<dbReference type="PANTHER" id="PTHR23267">
    <property type="entry name" value="IMMUNOGLOBULIN LIGHT CHAIN"/>
    <property type="match status" value="1"/>
</dbReference>
<accession>A0A8C6X3S6</accession>
<dbReference type="InterPro" id="IPR013783">
    <property type="entry name" value="Ig-like_fold"/>
</dbReference>
<dbReference type="PROSITE" id="PS50835">
    <property type="entry name" value="IG_LIKE"/>
    <property type="match status" value="1"/>
</dbReference>
<reference evidence="3" key="1">
    <citation type="submission" date="2025-08" db="UniProtKB">
        <authorList>
            <consortium name="Ensembl"/>
        </authorList>
    </citation>
    <scope>IDENTIFICATION</scope>
</reference>
<protein>
    <recommendedName>
        <fullName evidence="2">Ig-like domain-containing protein</fullName>
    </recommendedName>
</protein>
<organism evidence="3 4">
    <name type="scientific">Naja naja</name>
    <name type="common">Indian cobra</name>
    <dbReference type="NCBI Taxonomy" id="35670"/>
    <lineage>
        <taxon>Eukaryota</taxon>
        <taxon>Metazoa</taxon>
        <taxon>Chordata</taxon>
        <taxon>Craniata</taxon>
        <taxon>Vertebrata</taxon>
        <taxon>Euteleostomi</taxon>
        <taxon>Lepidosauria</taxon>
        <taxon>Squamata</taxon>
        <taxon>Bifurcata</taxon>
        <taxon>Unidentata</taxon>
        <taxon>Episquamata</taxon>
        <taxon>Toxicofera</taxon>
        <taxon>Serpentes</taxon>
        <taxon>Colubroidea</taxon>
        <taxon>Elapidae</taxon>
        <taxon>Elapinae</taxon>
        <taxon>Naja</taxon>
    </lineage>
</organism>
<dbReference type="Pfam" id="PF07686">
    <property type="entry name" value="V-set"/>
    <property type="match status" value="1"/>
</dbReference>
<dbReference type="GeneTree" id="ENSGT00940000154179"/>
<dbReference type="InterPro" id="IPR050150">
    <property type="entry name" value="IgV_Light_Chain"/>
</dbReference>
<feature type="domain" description="Ig-like" evidence="2">
    <location>
        <begin position="23"/>
        <end position="130"/>
    </location>
</feature>
<sequence length="134" mass="14428">MSSTMAWILLLFTILSSLGASMQQLQSLKNSESIAVGGTITMSCSYSGGTISDNNYIRWLQQKPGEVIRLLVATSNTRPSGVPARFTGTTSGNTMSLTIAGTLGEDEATYYCTVWTGNGYTVLDSDREVKQKLL</sequence>
<dbReference type="SMART" id="SM00406">
    <property type="entry name" value="IGv"/>
    <property type="match status" value="1"/>
</dbReference>
<dbReference type="SUPFAM" id="SSF48726">
    <property type="entry name" value="Immunoglobulin"/>
    <property type="match status" value="1"/>
</dbReference>
<dbReference type="Gene3D" id="2.60.40.10">
    <property type="entry name" value="Immunoglobulins"/>
    <property type="match status" value="1"/>
</dbReference>